<organism evidence="2">
    <name type="scientific">Oryza sativa subsp. japonica</name>
    <name type="common">Rice</name>
    <dbReference type="NCBI Taxonomy" id="39947"/>
    <lineage>
        <taxon>Eukaryota</taxon>
        <taxon>Viridiplantae</taxon>
        <taxon>Streptophyta</taxon>
        <taxon>Embryophyta</taxon>
        <taxon>Tracheophyta</taxon>
        <taxon>Spermatophyta</taxon>
        <taxon>Magnoliopsida</taxon>
        <taxon>Liliopsida</taxon>
        <taxon>Poales</taxon>
        <taxon>Poaceae</taxon>
        <taxon>BOP clade</taxon>
        <taxon>Oryzoideae</taxon>
        <taxon>Oryzeae</taxon>
        <taxon>Oryzinae</taxon>
        <taxon>Oryza</taxon>
        <taxon>Oryza sativa</taxon>
    </lineage>
</organism>
<dbReference type="AlphaFoldDB" id="B9FN59"/>
<feature type="region of interest" description="Disordered" evidence="1">
    <location>
        <begin position="58"/>
        <end position="133"/>
    </location>
</feature>
<evidence type="ECO:0000256" key="1">
    <source>
        <dbReference type="SAM" id="MobiDB-lite"/>
    </source>
</evidence>
<gene>
    <name evidence="2" type="ORF">OsJ_17585</name>
</gene>
<name>B9FN59_ORYSJ</name>
<reference evidence="2" key="2">
    <citation type="submission" date="2008-12" db="EMBL/GenBank/DDBJ databases">
        <title>Improved gene annotation of the rice (Oryza sativa) genomes.</title>
        <authorList>
            <person name="Wang J."/>
            <person name="Li R."/>
            <person name="Fan W."/>
            <person name="Huang Q."/>
            <person name="Zhang J."/>
            <person name="Zhou Y."/>
            <person name="Hu Y."/>
            <person name="Zi S."/>
            <person name="Li J."/>
            <person name="Ni P."/>
            <person name="Zheng H."/>
            <person name="Zhang Y."/>
            <person name="Zhao M."/>
            <person name="Hao Q."/>
            <person name="McDermott J."/>
            <person name="Samudrala R."/>
            <person name="Kristiansen K."/>
            <person name="Wong G.K.-S."/>
        </authorList>
    </citation>
    <scope>NUCLEOTIDE SEQUENCE</scope>
</reference>
<sequence length="147" mass="15764">MADNDDDDDGFEEEEDVHHLFLYPVSSIFAPLSLATSVAGDSWIMAAPCLRALPSPPAGRRWTSSPFTTCRAHRHQPRCSHTAPRRRPEEPYASLLAAAPQRHAAPSTPHAVPGHLPSTTAPTTAPSSRVGPSAVDCDAYRCAPTPC</sequence>
<dbReference type="Proteomes" id="UP000007752">
    <property type="component" value="Chromosome 5"/>
</dbReference>
<reference evidence="2" key="1">
    <citation type="journal article" date="2005" name="PLoS Biol.">
        <title>The genomes of Oryza sativa: a history of duplications.</title>
        <authorList>
            <person name="Yu J."/>
            <person name="Wang J."/>
            <person name="Lin W."/>
            <person name="Li S."/>
            <person name="Li H."/>
            <person name="Zhou J."/>
            <person name="Ni P."/>
            <person name="Dong W."/>
            <person name="Hu S."/>
            <person name="Zeng C."/>
            <person name="Zhang J."/>
            <person name="Zhang Y."/>
            <person name="Li R."/>
            <person name="Xu Z."/>
            <person name="Li S."/>
            <person name="Li X."/>
            <person name="Zheng H."/>
            <person name="Cong L."/>
            <person name="Lin L."/>
            <person name="Yin J."/>
            <person name="Geng J."/>
            <person name="Li G."/>
            <person name="Shi J."/>
            <person name="Liu J."/>
            <person name="Lv H."/>
            <person name="Li J."/>
            <person name="Wang J."/>
            <person name="Deng Y."/>
            <person name="Ran L."/>
            <person name="Shi X."/>
            <person name="Wang X."/>
            <person name="Wu Q."/>
            <person name="Li C."/>
            <person name="Ren X."/>
            <person name="Wang J."/>
            <person name="Wang X."/>
            <person name="Li D."/>
            <person name="Liu D."/>
            <person name="Zhang X."/>
            <person name="Ji Z."/>
            <person name="Zhao W."/>
            <person name="Sun Y."/>
            <person name="Zhang Z."/>
            <person name="Bao J."/>
            <person name="Han Y."/>
            <person name="Dong L."/>
            <person name="Ji J."/>
            <person name="Chen P."/>
            <person name="Wu S."/>
            <person name="Liu J."/>
            <person name="Xiao Y."/>
            <person name="Bu D."/>
            <person name="Tan J."/>
            <person name="Yang L."/>
            <person name="Ye C."/>
            <person name="Zhang J."/>
            <person name="Xu J."/>
            <person name="Zhou Y."/>
            <person name="Yu Y."/>
            <person name="Zhang B."/>
            <person name="Zhuang S."/>
            <person name="Wei H."/>
            <person name="Liu B."/>
            <person name="Lei M."/>
            <person name="Yu H."/>
            <person name="Li Y."/>
            <person name="Xu H."/>
            <person name="Wei S."/>
            <person name="He X."/>
            <person name="Fang L."/>
            <person name="Zhang Z."/>
            <person name="Zhang Y."/>
            <person name="Huang X."/>
            <person name="Su Z."/>
            <person name="Tong W."/>
            <person name="Li J."/>
            <person name="Tong Z."/>
            <person name="Li S."/>
            <person name="Ye J."/>
            <person name="Wang L."/>
            <person name="Fang L."/>
            <person name="Lei T."/>
            <person name="Chen C."/>
            <person name="Chen H."/>
            <person name="Xu Z."/>
            <person name="Li H."/>
            <person name="Huang H."/>
            <person name="Zhang F."/>
            <person name="Xu H."/>
            <person name="Li N."/>
            <person name="Zhao C."/>
            <person name="Li S."/>
            <person name="Dong L."/>
            <person name="Huang Y."/>
            <person name="Li L."/>
            <person name="Xi Y."/>
            <person name="Qi Q."/>
            <person name="Li W."/>
            <person name="Zhang B."/>
            <person name="Hu W."/>
            <person name="Zhang Y."/>
            <person name="Tian X."/>
            <person name="Jiao Y."/>
            <person name="Liang X."/>
            <person name="Jin J."/>
            <person name="Gao L."/>
            <person name="Zheng W."/>
            <person name="Hao B."/>
            <person name="Liu S."/>
            <person name="Wang W."/>
            <person name="Yuan L."/>
            <person name="Cao M."/>
            <person name="McDermott J."/>
            <person name="Samudrala R."/>
            <person name="Wang J."/>
            <person name="Wong G.K."/>
            <person name="Yang H."/>
        </authorList>
    </citation>
    <scope>NUCLEOTIDE SEQUENCE [LARGE SCALE GENOMIC DNA]</scope>
</reference>
<protein>
    <submittedName>
        <fullName evidence="2">Uncharacterized protein</fullName>
    </submittedName>
</protein>
<proteinExistence type="predicted"/>
<feature type="compositionally biased region" description="Low complexity" evidence="1">
    <location>
        <begin position="117"/>
        <end position="128"/>
    </location>
</feature>
<dbReference type="EMBL" id="CM000142">
    <property type="protein sequence ID" value="EEE62782.1"/>
    <property type="molecule type" value="Genomic_DNA"/>
</dbReference>
<accession>B9FN59</accession>
<evidence type="ECO:0000313" key="2">
    <source>
        <dbReference type="EMBL" id="EEE62782.1"/>
    </source>
</evidence>